<dbReference type="eggNOG" id="COG1826">
    <property type="taxonomic scope" value="Bacteria"/>
</dbReference>
<keyword evidence="8 9" id="KW-0472">Membrane</keyword>
<evidence type="ECO:0000256" key="3">
    <source>
        <dbReference type="ARBA" id="ARBA00022475"/>
    </source>
</evidence>
<dbReference type="AlphaFoldDB" id="A9GKP9"/>
<evidence type="ECO:0000256" key="4">
    <source>
        <dbReference type="ARBA" id="ARBA00022692"/>
    </source>
</evidence>
<keyword evidence="3 9" id="KW-1003">Cell membrane</keyword>
<feature type="compositionally biased region" description="Basic and acidic residues" evidence="10">
    <location>
        <begin position="83"/>
        <end position="95"/>
    </location>
</feature>
<keyword evidence="4 9" id="KW-0812">Transmembrane</keyword>
<dbReference type="HAMAP" id="MF_00236">
    <property type="entry name" value="TatA_E"/>
    <property type="match status" value="1"/>
</dbReference>
<organism evidence="11 12">
    <name type="scientific">Sorangium cellulosum (strain So ce56)</name>
    <name type="common">Polyangium cellulosum (strain So ce56)</name>
    <dbReference type="NCBI Taxonomy" id="448385"/>
    <lineage>
        <taxon>Bacteria</taxon>
        <taxon>Pseudomonadati</taxon>
        <taxon>Myxococcota</taxon>
        <taxon>Polyangia</taxon>
        <taxon>Polyangiales</taxon>
        <taxon>Polyangiaceae</taxon>
        <taxon>Sorangium</taxon>
    </lineage>
</organism>
<dbReference type="PANTHER" id="PTHR42982">
    <property type="entry name" value="SEC-INDEPENDENT PROTEIN TRANSLOCASE PROTEIN TATA"/>
    <property type="match status" value="1"/>
</dbReference>
<gene>
    <name evidence="9 11" type="primary">tatA</name>
    <name evidence="11" type="ordered locus">sce6452</name>
</gene>
<evidence type="ECO:0000256" key="7">
    <source>
        <dbReference type="ARBA" id="ARBA00023010"/>
    </source>
</evidence>
<dbReference type="GO" id="GO:0033281">
    <property type="term" value="C:TAT protein transport complex"/>
    <property type="evidence" value="ECO:0007669"/>
    <property type="project" value="UniProtKB-UniRule"/>
</dbReference>
<evidence type="ECO:0000256" key="8">
    <source>
        <dbReference type="ARBA" id="ARBA00023136"/>
    </source>
</evidence>
<comment type="function">
    <text evidence="9">Part of the twin-arginine translocation (Tat) system that transports large folded proteins containing a characteristic twin-arginine motif in their signal peptide across membranes. TatA could form the protein-conducting channel of the Tat system.</text>
</comment>
<evidence type="ECO:0000313" key="11">
    <source>
        <dbReference type="EMBL" id="CAN96621.1"/>
    </source>
</evidence>
<dbReference type="Proteomes" id="UP000002139">
    <property type="component" value="Chromosome"/>
</dbReference>
<dbReference type="InterPro" id="IPR003369">
    <property type="entry name" value="TatA/B/E"/>
</dbReference>
<comment type="subcellular location">
    <subcellularLocation>
        <location evidence="9">Cell inner membrane</location>
        <topology evidence="9">Single-pass membrane protein</topology>
    </subcellularLocation>
    <subcellularLocation>
        <location evidence="1">Cell membrane</location>
        <topology evidence="1">Single-pass membrane protein</topology>
    </subcellularLocation>
</comment>
<dbReference type="Gene3D" id="1.20.5.3310">
    <property type="match status" value="1"/>
</dbReference>
<evidence type="ECO:0000256" key="10">
    <source>
        <dbReference type="SAM" id="MobiDB-lite"/>
    </source>
</evidence>
<keyword evidence="5 9" id="KW-0653">Protein transport</keyword>
<accession>A9GKP9</accession>
<dbReference type="PANTHER" id="PTHR42982:SF1">
    <property type="entry name" value="SEC-INDEPENDENT PROTEIN TRANSLOCASE PROTEIN TATA"/>
    <property type="match status" value="1"/>
</dbReference>
<keyword evidence="12" id="KW-1185">Reference proteome</keyword>
<protein>
    <recommendedName>
        <fullName evidence="9">Sec-independent protein translocase protein TatA</fullName>
    </recommendedName>
</protein>
<comment type="similarity">
    <text evidence="9">Belongs to the TatA/E family.</text>
</comment>
<keyword evidence="6 9" id="KW-1133">Transmembrane helix</keyword>
<dbReference type="KEGG" id="scl:sce6452"/>
<keyword evidence="2 9" id="KW-0813">Transport</keyword>
<reference evidence="11 12" key="1">
    <citation type="journal article" date="2007" name="Nat. Biotechnol.">
        <title>Complete genome sequence of the myxobacterium Sorangium cellulosum.</title>
        <authorList>
            <person name="Schneiker S."/>
            <person name="Perlova O."/>
            <person name="Kaiser O."/>
            <person name="Gerth K."/>
            <person name="Alici A."/>
            <person name="Altmeyer M.O."/>
            <person name="Bartels D."/>
            <person name="Bekel T."/>
            <person name="Beyer S."/>
            <person name="Bode E."/>
            <person name="Bode H.B."/>
            <person name="Bolten C.J."/>
            <person name="Choudhuri J.V."/>
            <person name="Doss S."/>
            <person name="Elnakady Y.A."/>
            <person name="Frank B."/>
            <person name="Gaigalat L."/>
            <person name="Goesmann A."/>
            <person name="Groeger C."/>
            <person name="Gross F."/>
            <person name="Jelsbak L."/>
            <person name="Jelsbak L."/>
            <person name="Kalinowski J."/>
            <person name="Kegler C."/>
            <person name="Knauber T."/>
            <person name="Konietzny S."/>
            <person name="Kopp M."/>
            <person name="Krause L."/>
            <person name="Krug D."/>
            <person name="Linke B."/>
            <person name="Mahmud T."/>
            <person name="Martinez-Arias R."/>
            <person name="McHardy A.C."/>
            <person name="Merai M."/>
            <person name="Meyer F."/>
            <person name="Mormann S."/>
            <person name="Munoz-Dorado J."/>
            <person name="Perez J."/>
            <person name="Pradella S."/>
            <person name="Rachid S."/>
            <person name="Raddatz G."/>
            <person name="Rosenau F."/>
            <person name="Rueckert C."/>
            <person name="Sasse F."/>
            <person name="Scharfe M."/>
            <person name="Schuster S.C."/>
            <person name="Suen G."/>
            <person name="Treuner-Lange A."/>
            <person name="Velicer G.J."/>
            <person name="Vorholter F.-J."/>
            <person name="Weissman K.J."/>
            <person name="Welch R.D."/>
            <person name="Wenzel S.C."/>
            <person name="Whitworth D.E."/>
            <person name="Wilhelm S."/>
            <person name="Wittmann C."/>
            <person name="Bloecker H."/>
            <person name="Puehler A."/>
            <person name="Mueller R."/>
        </authorList>
    </citation>
    <scope>NUCLEOTIDE SEQUENCE [LARGE SCALE GENOMIC DNA]</scope>
    <source>
        <strain evidence="12">So ce56</strain>
    </source>
</reference>
<dbReference type="HOGENOM" id="CLU_086034_6_2_7"/>
<dbReference type="Pfam" id="PF02416">
    <property type="entry name" value="TatA_B_E"/>
    <property type="match status" value="1"/>
</dbReference>
<keyword evidence="9" id="KW-0997">Cell inner membrane</keyword>
<dbReference type="GO" id="GO:0008320">
    <property type="term" value="F:protein transmembrane transporter activity"/>
    <property type="evidence" value="ECO:0007669"/>
    <property type="project" value="UniProtKB-UniRule"/>
</dbReference>
<comment type="subunit">
    <text evidence="9">Forms a complex with TatC.</text>
</comment>
<evidence type="ECO:0000256" key="6">
    <source>
        <dbReference type="ARBA" id="ARBA00022989"/>
    </source>
</evidence>
<proteinExistence type="inferred from homology"/>
<dbReference type="EMBL" id="AM746676">
    <property type="protein sequence ID" value="CAN96621.1"/>
    <property type="molecule type" value="Genomic_DNA"/>
</dbReference>
<evidence type="ECO:0000256" key="2">
    <source>
        <dbReference type="ARBA" id="ARBA00022448"/>
    </source>
</evidence>
<dbReference type="InterPro" id="IPR006312">
    <property type="entry name" value="TatA/E"/>
</dbReference>
<name>A9GKP9_SORC5</name>
<dbReference type="STRING" id="448385.sce6452"/>
<feature type="region of interest" description="Disordered" evidence="10">
    <location>
        <begin position="66"/>
        <end position="95"/>
    </location>
</feature>
<evidence type="ECO:0000313" key="12">
    <source>
        <dbReference type="Proteomes" id="UP000002139"/>
    </source>
</evidence>
<evidence type="ECO:0000256" key="1">
    <source>
        <dbReference type="ARBA" id="ARBA00004162"/>
    </source>
</evidence>
<keyword evidence="7 9" id="KW-0811">Translocation</keyword>
<dbReference type="GO" id="GO:0043953">
    <property type="term" value="P:protein transport by the Tat complex"/>
    <property type="evidence" value="ECO:0007669"/>
    <property type="project" value="UniProtKB-UniRule"/>
</dbReference>
<evidence type="ECO:0000256" key="5">
    <source>
        <dbReference type="ARBA" id="ARBA00022927"/>
    </source>
</evidence>
<evidence type="ECO:0000256" key="9">
    <source>
        <dbReference type="HAMAP-Rule" id="MF_00236"/>
    </source>
</evidence>
<sequence length="95" mass="10241">MGRRKPGRGPPTCRRARGSLQGINAMGRIGPLEIALLIGLALLLFGAGRIADIGKGIGEGIRNFKKGIRDDEEEDPAKQLPAKPEEKQEDTQKPV</sequence>